<dbReference type="InterPro" id="IPR003193">
    <property type="entry name" value="ADP-ribosyl_cyclase"/>
</dbReference>
<comment type="similarity">
    <text evidence="1">Belongs to the ADP-ribosyl cyclase family.</text>
</comment>
<dbReference type="GO" id="GO:0016740">
    <property type="term" value="F:transferase activity"/>
    <property type="evidence" value="ECO:0007669"/>
    <property type="project" value="UniProtKB-KW"/>
</dbReference>
<organism evidence="8 9">
    <name type="scientific">Clupea harengus</name>
    <name type="common">Atlantic herring</name>
    <dbReference type="NCBI Taxonomy" id="7950"/>
    <lineage>
        <taxon>Eukaryota</taxon>
        <taxon>Metazoa</taxon>
        <taxon>Chordata</taxon>
        <taxon>Craniata</taxon>
        <taxon>Vertebrata</taxon>
        <taxon>Euteleostomi</taxon>
        <taxon>Actinopterygii</taxon>
        <taxon>Neopterygii</taxon>
        <taxon>Teleostei</taxon>
        <taxon>Clupei</taxon>
        <taxon>Clupeiformes</taxon>
        <taxon>Clupeoidei</taxon>
        <taxon>Clupeidae</taxon>
        <taxon>Clupea</taxon>
    </lineage>
</organism>
<dbReference type="SUPFAM" id="SSF52309">
    <property type="entry name" value="N-(deoxy)ribosyltransferase-like"/>
    <property type="match status" value="1"/>
</dbReference>
<keyword evidence="3" id="KW-0808">Transferase</keyword>
<evidence type="ECO:0000256" key="5">
    <source>
        <dbReference type="ARBA" id="ARBA00023027"/>
    </source>
</evidence>
<evidence type="ECO:0000313" key="9">
    <source>
        <dbReference type="RefSeq" id="XP_031439464.1"/>
    </source>
</evidence>
<accession>A0A6P8GJV9</accession>
<keyword evidence="7" id="KW-0472">Membrane</keyword>
<evidence type="ECO:0000256" key="3">
    <source>
        <dbReference type="ARBA" id="ARBA00022679"/>
    </source>
</evidence>
<dbReference type="AlphaFoldDB" id="A0A6P8GJV9"/>
<dbReference type="GO" id="GO:0016849">
    <property type="term" value="F:phosphorus-oxygen lyase activity"/>
    <property type="evidence" value="ECO:0007669"/>
    <property type="project" value="TreeGrafter"/>
</dbReference>
<keyword evidence="7" id="KW-1133">Transmembrane helix</keyword>
<evidence type="ECO:0000256" key="7">
    <source>
        <dbReference type="SAM" id="Phobius"/>
    </source>
</evidence>
<proteinExistence type="inferred from homology"/>
<dbReference type="EC" id="3.2.2.6" evidence="2"/>
<dbReference type="GO" id="GO:0005886">
    <property type="term" value="C:plasma membrane"/>
    <property type="evidence" value="ECO:0007669"/>
    <property type="project" value="TreeGrafter"/>
</dbReference>
<dbReference type="RefSeq" id="XP_031439464.1">
    <property type="nucleotide sequence ID" value="XM_031583604.2"/>
</dbReference>
<dbReference type="GO" id="GO:0030890">
    <property type="term" value="P:positive regulation of B cell proliferation"/>
    <property type="evidence" value="ECO:0007669"/>
    <property type="project" value="TreeGrafter"/>
</dbReference>
<evidence type="ECO:0000256" key="2">
    <source>
        <dbReference type="ARBA" id="ARBA00011982"/>
    </source>
</evidence>
<keyword evidence="8" id="KW-1185">Reference proteome</keyword>
<sequence>MVYREIGQVSSPKRRNIRIICLSLVLIATVILAVTLGLTLGTTSSGSLKETIINRCNTYLKDNGATSQNDCEKIWDSFTQAFVGKDTCDVPPDAYDSLIHSVSQEPACNRMLFWSKTKEIVHAFTEKRSCYVTLEDTLLGFLLDGLTWCGKNESQEIFTTECSSWSDCVNNPVRSFWIQASAAFAASACGDVSVMLNGAIDMPFNPTSIFASVEVKNFNSSIMKSLTVLLVTKEGDVKTCESDASLKDLQNQLDPKLKYQCKIVPQSTIQTCISQPQIACDDCW</sequence>
<dbReference type="Pfam" id="PF02267">
    <property type="entry name" value="Rib_hydrolayse"/>
    <property type="match status" value="1"/>
</dbReference>
<keyword evidence="4 9" id="KW-0378">Hydrolase</keyword>
<keyword evidence="7" id="KW-0812">Transmembrane</keyword>
<evidence type="ECO:0000256" key="6">
    <source>
        <dbReference type="ARBA" id="ARBA00023157"/>
    </source>
</evidence>
<name>A0A6P8GJV9_CLUHA</name>
<gene>
    <name evidence="9" type="primary">LOC105894086</name>
</gene>
<dbReference type="OrthoDB" id="10028716at2759"/>
<dbReference type="PANTHER" id="PTHR10912">
    <property type="entry name" value="ADP-RIBOSYL CYCLASE"/>
    <property type="match status" value="1"/>
</dbReference>
<dbReference type="Gene3D" id="1.20.82.10">
    <property type="entry name" value="ADP Ribosyl Cyclase, Chain A, domain 1"/>
    <property type="match status" value="1"/>
</dbReference>
<evidence type="ECO:0000256" key="1">
    <source>
        <dbReference type="ARBA" id="ARBA00005406"/>
    </source>
</evidence>
<dbReference type="GeneID" id="105894086"/>
<keyword evidence="5" id="KW-0520">NAD</keyword>
<evidence type="ECO:0000256" key="4">
    <source>
        <dbReference type="ARBA" id="ARBA00022801"/>
    </source>
</evidence>
<dbReference type="Proteomes" id="UP000515152">
    <property type="component" value="Chromosome 17"/>
</dbReference>
<dbReference type="Gene3D" id="3.40.50.720">
    <property type="entry name" value="NAD(P)-binding Rossmann-like Domain"/>
    <property type="match status" value="1"/>
</dbReference>
<dbReference type="PANTHER" id="PTHR10912:SF9">
    <property type="entry name" value="ADP-RIBOSYL CYCLASE_CYCLIC ADP-RIBOSE HYDROLASE"/>
    <property type="match status" value="1"/>
</dbReference>
<protein>
    <recommendedName>
        <fullName evidence="2">ADP-ribosyl cyclase/cyclic ADP-ribose hydrolase</fullName>
        <ecNumber evidence="2">3.2.2.6</ecNumber>
    </recommendedName>
</protein>
<dbReference type="KEGG" id="char:105894086"/>
<keyword evidence="6" id="KW-1015">Disulfide bond</keyword>
<reference evidence="9" key="1">
    <citation type="submission" date="2025-08" db="UniProtKB">
        <authorList>
            <consortium name="RefSeq"/>
        </authorList>
    </citation>
    <scope>IDENTIFICATION</scope>
</reference>
<evidence type="ECO:0000313" key="8">
    <source>
        <dbReference type="Proteomes" id="UP000515152"/>
    </source>
</evidence>
<dbReference type="GO" id="GO:0061809">
    <property type="term" value="F:NAD+ nucleosidase activity, cyclic ADP-ribose generating"/>
    <property type="evidence" value="ECO:0007669"/>
    <property type="project" value="UniProtKB-EC"/>
</dbReference>
<feature type="transmembrane region" description="Helical" evidence="7">
    <location>
        <begin position="20"/>
        <end position="40"/>
    </location>
</feature>